<dbReference type="GO" id="GO:0005829">
    <property type="term" value="C:cytosol"/>
    <property type="evidence" value="ECO:0007669"/>
    <property type="project" value="TreeGrafter"/>
</dbReference>
<organism evidence="3 4">
    <name type="scientific">Aristolochia fimbriata</name>
    <name type="common">White veined hardy Dutchman's pipe vine</name>
    <dbReference type="NCBI Taxonomy" id="158543"/>
    <lineage>
        <taxon>Eukaryota</taxon>
        <taxon>Viridiplantae</taxon>
        <taxon>Streptophyta</taxon>
        <taxon>Embryophyta</taxon>
        <taxon>Tracheophyta</taxon>
        <taxon>Spermatophyta</taxon>
        <taxon>Magnoliopsida</taxon>
        <taxon>Magnoliidae</taxon>
        <taxon>Piperales</taxon>
        <taxon>Aristolochiaceae</taxon>
        <taxon>Aristolochia</taxon>
    </lineage>
</organism>
<sequence>MPGPGRITFGLNYPKVALTSKSEILRDIDIHVPSTNLCITIVFISSVSRPGFAPQRGVCGANRRTSGRPSTHGGMLQGKEVDGGEALLTPPMALEGGLADEHRAPNIMQRILSLFRNVRPGSDLTRFQLPPLFNVPKSHLQTYGESVYCYGEDMLGRCARGKNPLDRFANVVAWSISTTRPMIFGVAPFNPVLGETHHVSHGNLNVRLEQVSHHPPVSTQQTSKNRDSGLEADICYDGKGFLGFGGNHRSVRGKIFDSLSSKTIYEINGFWDSTVSLKNAHTWESTILYNAKDVIRKLNTPSLRDPKGLEPTESAVLWREMGQGILKRDWEKAREAKRSVEEKQRQAERERKARGESWVPKYFAVSHSEETGWDCIPLEPRVPPAPIVVSQ</sequence>
<dbReference type="Gene3D" id="3.30.70.3490">
    <property type="match status" value="1"/>
</dbReference>
<protein>
    <recommendedName>
        <fullName evidence="5">Oxysterol-binding protein</fullName>
    </recommendedName>
</protein>
<dbReference type="EMBL" id="JAINDJ010000004">
    <property type="protein sequence ID" value="KAG9449250.1"/>
    <property type="molecule type" value="Genomic_DNA"/>
</dbReference>
<reference evidence="3 4" key="1">
    <citation type="submission" date="2021-07" db="EMBL/GenBank/DDBJ databases">
        <title>The Aristolochia fimbriata genome: insights into angiosperm evolution, floral development and chemical biosynthesis.</title>
        <authorList>
            <person name="Jiao Y."/>
        </authorList>
    </citation>
    <scope>NUCLEOTIDE SEQUENCE [LARGE SCALE GENOMIC DNA]</scope>
    <source>
        <strain evidence="3">IBCAS-2021</strain>
        <tissue evidence="3">Leaf</tissue>
    </source>
</reference>
<evidence type="ECO:0000313" key="4">
    <source>
        <dbReference type="Proteomes" id="UP000825729"/>
    </source>
</evidence>
<dbReference type="AlphaFoldDB" id="A0AAV7EK85"/>
<evidence type="ECO:0000313" key="3">
    <source>
        <dbReference type="EMBL" id="KAG9449250.1"/>
    </source>
</evidence>
<name>A0AAV7EK85_ARIFI</name>
<dbReference type="GO" id="GO:0016020">
    <property type="term" value="C:membrane"/>
    <property type="evidence" value="ECO:0007669"/>
    <property type="project" value="TreeGrafter"/>
</dbReference>
<feature type="compositionally biased region" description="Basic and acidic residues" evidence="2">
    <location>
        <begin position="336"/>
        <end position="355"/>
    </location>
</feature>
<dbReference type="PANTHER" id="PTHR10972:SF102">
    <property type="entry name" value="OXYSTEROL-BINDING PROTEIN"/>
    <property type="match status" value="1"/>
</dbReference>
<comment type="similarity">
    <text evidence="1">Belongs to the OSBP family.</text>
</comment>
<feature type="region of interest" description="Disordered" evidence="2">
    <location>
        <begin position="55"/>
        <end position="78"/>
    </location>
</feature>
<evidence type="ECO:0000256" key="1">
    <source>
        <dbReference type="ARBA" id="ARBA00008842"/>
    </source>
</evidence>
<dbReference type="PANTHER" id="PTHR10972">
    <property type="entry name" value="OXYSTEROL-BINDING PROTEIN-RELATED"/>
    <property type="match status" value="1"/>
</dbReference>
<feature type="region of interest" description="Disordered" evidence="2">
    <location>
        <begin position="336"/>
        <end position="356"/>
    </location>
</feature>
<dbReference type="Pfam" id="PF01237">
    <property type="entry name" value="Oxysterol_BP"/>
    <property type="match status" value="2"/>
</dbReference>
<dbReference type="InterPro" id="IPR000648">
    <property type="entry name" value="Oxysterol-bd"/>
</dbReference>
<proteinExistence type="inferred from homology"/>
<dbReference type="Gene3D" id="2.40.160.120">
    <property type="match status" value="1"/>
</dbReference>
<evidence type="ECO:0000256" key="2">
    <source>
        <dbReference type="SAM" id="MobiDB-lite"/>
    </source>
</evidence>
<dbReference type="SUPFAM" id="SSF144000">
    <property type="entry name" value="Oxysterol-binding protein-like"/>
    <property type="match status" value="1"/>
</dbReference>
<comment type="caution">
    <text evidence="3">The sequence shown here is derived from an EMBL/GenBank/DDBJ whole genome shotgun (WGS) entry which is preliminary data.</text>
</comment>
<dbReference type="InterPro" id="IPR037239">
    <property type="entry name" value="OSBP_sf"/>
</dbReference>
<keyword evidence="4" id="KW-1185">Reference proteome</keyword>
<accession>A0AAV7EK85</accession>
<evidence type="ECO:0008006" key="5">
    <source>
        <dbReference type="Google" id="ProtNLM"/>
    </source>
</evidence>
<gene>
    <name evidence="3" type="ORF">H6P81_009215</name>
</gene>
<dbReference type="FunFam" id="3.30.70.3490:FF:000007">
    <property type="entry name" value="Oxysterol-binding protein-related protein 4B"/>
    <property type="match status" value="1"/>
</dbReference>
<dbReference type="GO" id="GO:0032934">
    <property type="term" value="F:sterol binding"/>
    <property type="evidence" value="ECO:0007669"/>
    <property type="project" value="TreeGrafter"/>
</dbReference>
<dbReference type="Proteomes" id="UP000825729">
    <property type="component" value="Unassembled WGS sequence"/>
</dbReference>